<feature type="transmembrane region" description="Helical" evidence="2">
    <location>
        <begin position="104"/>
        <end position="125"/>
    </location>
</feature>
<gene>
    <name evidence="5" type="ORF">BTJ66_04825</name>
</gene>
<accession>A0A2C6WQL0</accession>
<keyword evidence="2" id="KW-1133">Transmembrane helix</keyword>
<comment type="similarity">
    <text evidence="1">Belongs to the peptidase M56 family.</text>
</comment>
<evidence type="ECO:0000259" key="4">
    <source>
        <dbReference type="Pfam" id="PF05569"/>
    </source>
</evidence>
<dbReference type="InterPro" id="IPR008756">
    <property type="entry name" value="Peptidase_M56"/>
</dbReference>
<feature type="transmembrane region" description="Helical" evidence="2">
    <location>
        <begin position="314"/>
        <end position="333"/>
    </location>
</feature>
<dbReference type="Gene3D" id="3.30.2010.10">
    <property type="entry name" value="Metalloproteases ('zincins'), catalytic domain"/>
    <property type="match status" value="1"/>
</dbReference>
<dbReference type="SUPFAM" id="SSF56601">
    <property type="entry name" value="beta-lactamase/transpeptidase-like"/>
    <property type="match status" value="1"/>
</dbReference>
<evidence type="ECO:0000256" key="1">
    <source>
        <dbReference type="ARBA" id="ARBA00011075"/>
    </source>
</evidence>
<proteinExistence type="inferred from homology"/>
<evidence type="ECO:0000256" key="2">
    <source>
        <dbReference type="SAM" id="Phobius"/>
    </source>
</evidence>
<dbReference type="InterPro" id="IPR012338">
    <property type="entry name" value="Beta-lactam/transpept-like"/>
</dbReference>
<evidence type="ECO:0000259" key="3">
    <source>
        <dbReference type="Pfam" id="PF00905"/>
    </source>
</evidence>
<dbReference type="AlphaFoldDB" id="A0A2C6WQL0"/>
<evidence type="ECO:0000313" key="6">
    <source>
        <dbReference type="Proteomes" id="UP000223828"/>
    </source>
</evidence>
<dbReference type="NCBIfam" id="NF000326">
    <property type="entry name" value="blaR1_generic"/>
    <property type="match status" value="1"/>
</dbReference>
<name>A0A2C6WQL0_9STAP</name>
<dbReference type="Proteomes" id="UP000223828">
    <property type="component" value="Unassembled WGS sequence"/>
</dbReference>
<feature type="transmembrane region" description="Helical" evidence="2">
    <location>
        <begin position="6"/>
        <end position="27"/>
    </location>
</feature>
<dbReference type="CDD" id="cd07341">
    <property type="entry name" value="M56_BlaR1_MecR1_like"/>
    <property type="match status" value="1"/>
</dbReference>
<feature type="domain" description="Penicillin-binding protein transpeptidase" evidence="3">
    <location>
        <begin position="361"/>
        <end position="578"/>
    </location>
</feature>
<dbReference type="Pfam" id="PF00905">
    <property type="entry name" value="Transpeptidase"/>
    <property type="match status" value="1"/>
</dbReference>
<dbReference type="PANTHER" id="PTHR34978:SF3">
    <property type="entry name" value="SLR0241 PROTEIN"/>
    <property type="match status" value="1"/>
</dbReference>
<keyword evidence="2" id="KW-0812">Transmembrane</keyword>
<feature type="domain" description="Peptidase M56" evidence="4">
    <location>
        <begin position="6"/>
        <end position="300"/>
    </location>
</feature>
<feature type="transmembrane region" description="Helical" evidence="2">
    <location>
        <begin position="39"/>
        <end position="58"/>
    </location>
</feature>
<dbReference type="InterPro" id="IPR052173">
    <property type="entry name" value="Beta-lactam_resp_regulator"/>
</dbReference>
<dbReference type="Gene3D" id="3.40.710.10">
    <property type="entry name" value="DD-peptidase/beta-lactamase superfamily"/>
    <property type="match status" value="1"/>
</dbReference>
<evidence type="ECO:0000313" key="5">
    <source>
        <dbReference type="EMBL" id="PHK50084.1"/>
    </source>
</evidence>
<comment type="caution">
    <text evidence="5">The sequence shown here is derived from an EMBL/GenBank/DDBJ whole genome shotgun (WGS) entry which is preliminary data.</text>
</comment>
<keyword evidence="2" id="KW-0472">Membrane</keyword>
<dbReference type="Pfam" id="PF05569">
    <property type="entry name" value="Peptidase_M56"/>
    <property type="match status" value="1"/>
</dbReference>
<dbReference type="PANTHER" id="PTHR34978">
    <property type="entry name" value="POSSIBLE SENSOR-TRANSDUCER PROTEIN BLAR"/>
    <property type="match status" value="1"/>
</dbReference>
<reference evidence="6" key="1">
    <citation type="submission" date="2017-10" db="EMBL/GenBank/DDBJ databases">
        <title>Staphylococcus edaphicus sp. nov., isolated in Antarctica, harbouring mecC gene and genomic islands essential in adaptation to extreme environment.</title>
        <authorList>
            <person name="Pantucek R."/>
            <person name="Sedlacek I."/>
            <person name="Indrakova A."/>
            <person name="Vrbovska V."/>
            <person name="Maslanova I."/>
            <person name="Kovarovic V."/>
            <person name="Svec P."/>
            <person name="Kralova S."/>
            <person name="Kristofova L."/>
            <person name="Keklakova J."/>
            <person name="Petras P."/>
            <person name="Doskar J."/>
        </authorList>
    </citation>
    <scope>NUCLEOTIDE SEQUENCE [LARGE SCALE GENOMIC DNA]</scope>
    <source>
        <strain evidence="6">CCM 5085</strain>
    </source>
</reference>
<protein>
    <submittedName>
        <fullName evidence="5">Methicillin resistance protein</fullName>
    </submittedName>
</protein>
<dbReference type="EMBL" id="MRZN01000005">
    <property type="protein sequence ID" value="PHK50084.1"/>
    <property type="molecule type" value="Genomic_DNA"/>
</dbReference>
<sequence length="584" mass="67899">MLQQFLIMSIISSIMTLLLIMIVRIICIKYFKAQLNHKVWLLVVLSIFLPLIPINNLLQLNIPGILSSDMISHSSKSINHNLSNENTNLTKDLALDIQHHEMPFILIILLVVWFIGLIFFSFKFISAIKQIAFIKDLSIRSPILDNQLKKCINDLNIKEKSIAIIHVDEVENPMVFWLGKYYIVLPTNIMDMMEEEEIDYIISHELIHIKNKDLWGNYIFTIFTSIVWFNPALHLAKKLFNIDCEISCDNQVLTRLSQSNHTSYGKAILKCWAIQKESVNNFAAKYLLGTQSNLKSRIVNVSKFKNTRNRKWKFLPYVVLSVLILLQGLMVSAHSDKNEYTDDIKYTNLKGLGSHFSGFKGSFVLYDNQKKEYFLYNEKESRKRYTPDSTYKPYLALIGFDKNVMSLNNTEQKWNGKENVFKEWNQNQNLSSAMRYSVNWYFENIDRSIKNKDLKNYISELHYGNENISGSKNYWNESSLKISAIEQVKLLMKMDNQQLKFDENYINAVKDSITLKKANQYRYLGKTGTGIINGKETNGWFIGTIEKNGKSYYFATHLDSKNNASGKKAKHISEKILEEMELMQ</sequence>
<dbReference type="InterPro" id="IPR001460">
    <property type="entry name" value="PCN-bd_Tpept"/>
</dbReference>
<dbReference type="GO" id="GO:0008658">
    <property type="term" value="F:penicillin binding"/>
    <property type="evidence" value="ECO:0007669"/>
    <property type="project" value="InterPro"/>
</dbReference>
<organism evidence="5 6">
    <name type="scientific">Staphylococcus edaphicus</name>
    <dbReference type="NCBI Taxonomy" id="1955013"/>
    <lineage>
        <taxon>Bacteria</taxon>
        <taxon>Bacillati</taxon>
        <taxon>Bacillota</taxon>
        <taxon>Bacilli</taxon>
        <taxon>Bacillales</taxon>
        <taxon>Staphylococcaceae</taxon>
        <taxon>Staphylococcus</taxon>
    </lineage>
</organism>